<comment type="caution">
    <text evidence="1">The sequence shown here is derived from an EMBL/GenBank/DDBJ whole genome shotgun (WGS) entry which is preliminary data.</text>
</comment>
<reference evidence="1 2" key="1">
    <citation type="submission" date="2019-09" db="EMBL/GenBank/DDBJ databases">
        <authorList>
            <person name="Valk L.C."/>
        </authorList>
    </citation>
    <scope>NUCLEOTIDE SEQUENCE [LARGE SCALE GENOMIC DNA]</scope>
    <source>
        <strain evidence="1">GalUA</strain>
    </source>
</reference>
<evidence type="ECO:0000313" key="2">
    <source>
        <dbReference type="Proteomes" id="UP000461768"/>
    </source>
</evidence>
<evidence type="ECO:0000313" key="1">
    <source>
        <dbReference type="EMBL" id="KAB1436580.1"/>
    </source>
</evidence>
<dbReference type="AlphaFoldDB" id="A0A7V7QJH0"/>
<organism evidence="1 2">
    <name type="scientific">Candidatus Galacturonatibacter soehngenii</name>
    <dbReference type="NCBI Taxonomy" id="2307010"/>
    <lineage>
        <taxon>Bacteria</taxon>
        <taxon>Bacillati</taxon>
        <taxon>Bacillota</taxon>
        <taxon>Clostridia</taxon>
        <taxon>Lachnospirales</taxon>
        <taxon>Lachnospiraceae</taxon>
        <taxon>Candidatus Galacturonatibacter</taxon>
    </lineage>
</organism>
<protein>
    <submittedName>
        <fullName evidence="1">Uncharacterized protein</fullName>
    </submittedName>
</protein>
<sequence length="125" mass="14132">MKVKLTDGTIIEAQVKEEKNTVTLITEVATLNDLSFLYNQFTNFNLSNVVVTYTDGTFGAYKNLKTIESTWSKKANVISTTITLTSKTEFEMKVDELEKEAKSNLTDLTQTQIALTEVYEMLLNM</sequence>
<keyword evidence="2" id="KW-1185">Reference proteome</keyword>
<accession>A0A7V7QJH0</accession>
<name>A0A7V7QJH0_9FIRM</name>
<proteinExistence type="predicted"/>
<dbReference type="Proteomes" id="UP000461768">
    <property type="component" value="Unassembled WGS sequence"/>
</dbReference>
<gene>
    <name evidence="1" type="ORF">F7O84_14565</name>
</gene>
<reference evidence="1 2" key="2">
    <citation type="submission" date="2020-02" db="EMBL/GenBank/DDBJ databases">
        <title>Candidatus Galacturonibacter soehngenii shows hetero-acetogenic catabolism of galacturonic acid but lacks a canonical carbon monoxide dehydrogenase/acetyl-CoA synthase complex.</title>
        <authorList>
            <person name="Diender M."/>
            <person name="Stouten G.R."/>
            <person name="Petersen J.F."/>
            <person name="Nielsen P.H."/>
            <person name="Dueholm M.S."/>
            <person name="Pronk J.T."/>
            <person name="Van Loosdrecht M.C.M."/>
        </authorList>
    </citation>
    <scope>NUCLEOTIDE SEQUENCE [LARGE SCALE GENOMIC DNA]</scope>
    <source>
        <strain evidence="1">GalUA</strain>
    </source>
</reference>
<dbReference type="RefSeq" id="WP_151146882.1">
    <property type="nucleotide sequence ID" value="NZ_WAGX01000006.1"/>
</dbReference>
<dbReference type="EMBL" id="WAGX01000006">
    <property type="protein sequence ID" value="KAB1436580.1"/>
    <property type="molecule type" value="Genomic_DNA"/>
</dbReference>